<feature type="transmembrane region" description="Helical" evidence="5">
    <location>
        <begin position="217"/>
        <end position="242"/>
    </location>
</feature>
<evidence type="ECO:0000256" key="1">
    <source>
        <dbReference type="ARBA" id="ARBA00004141"/>
    </source>
</evidence>
<feature type="transmembrane region" description="Helical" evidence="5">
    <location>
        <begin position="187"/>
        <end position="211"/>
    </location>
</feature>
<evidence type="ECO:0000313" key="8">
    <source>
        <dbReference type="Proteomes" id="UP000198636"/>
    </source>
</evidence>
<evidence type="ECO:0000256" key="3">
    <source>
        <dbReference type="ARBA" id="ARBA00022989"/>
    </source>
</evidence>
<dbReference type="STRING" id="1120976.SAMN03080606_03340"/>
<dbReference type="AlphaFoldDB" id="A0A1G5KB39"/>
<keyword evidence="8" id="KW-1185">Reference proteome</keyword>
<dbReference type="PANTHER" id="PTHR43471">
    <property type="entry name" value="ABC TRANSPORTER PERMEASE"/>
    <property type="match status" value="1"/>
</dbReference>
<dbReference type="GO" id="GO:0016020">
    <property type="term" value="C:membrane"/>
    <property type="evidence" value="ECO:0007669"/>
    <property type="project" value="UniProtKB-SubCell"/>
</dbReference>
<dbReference type="OrthoDB" id="2162283at2"/>
<dbReference type="GO" id="GO:0140359">
    <property type="term" value="F:ABC-type transporter activity"/>
    <property type="evidence" value="ECO:0007669"/>
    <property type="project" value="InterPro"/>
</dbReference>
<sequence length="329" mass="37438">MKRIMFLFRKDVKSAFRDNLITYIMIAPIILSFILIMVMPVMDGTGLTFAIDNTVSEDFAVELQQYGKVERFSSINDLEKRVLLPDDVPGITFDSSYRILLEGNESEELIQLVGMVVDRVAHGESLINIKIDSMMIQESSIREYSAIIMILTSILLAGVIMGFNIIDEKETRAIHAISVSPVKMMDYVIGRGLIGIIFSLILGLLTSIIIMGFNLDWLMLIVVILVSSLLGILVGFFLGFLANNQVSGIAIMKVTMVPIVFTIIASFFTPDKWQWLYYPLPNYWTFQLVSDVIFRSYDSFKINLIMTFALNFGLLLIFFPLMKRKFRLR</sequence>
<evidence type="ECO:0000256" key="2">
    <source>
        <dbReference type="ARBA" id="ARBA00022692"/>
    </source>
</evidence>
<accession>A0A1G5KB39</accession>
<comment type="subcellular location">
    <subcellularLocation>
        <location evidence="1">Membrane</location>
        <topology evidence="1">Multi-pass membrane protein</topology>
    </subcellularLocation>
</comment>
<dbReference type="Pfam" id="PF12698">
    <property type="entry name" value="ABC2_membrane_3"/>
    <property type="match status" value="1"/>
</dbReference>
<proteinExistence type="predicted"/>
<dbReference type="RefSeq" id="WP_091545761.1">
    <property type="nucleotide sequence ID" value="NZ_FMUS01000025.1"/>
</dbReference>
<feature type="transmembrane region" description="Helical" evidence="5">
    <location>
        <begin position="144"/>
        <end position="166"/>
    </location>
</feature>
<evidence type="ECO:0000259" key="6">
    <source>
        <dbReference type="Pfam" id="PF12698"/>
    </source>
</evidence>
<feature type="transmembrane region" description="Helical" evidence="5">
    <location>
        <begin position="302"/>
        <end position="322"/>
    </location>
</feature>
<evidence type="ECO:0000256" key="5">
    <source>
        <dbReference type="SAM" id="Phobius"/>
    </source>
</evidence>
<organism evidence="7 8">
    <name type="scientific">Alkaliphilus peptidifermentans DSM 18978</name>
    <dbReference type="NCBI Taxonomy" id="1120976"/>
    <lineage>
        <taxon>Bacteria</taxon>
        <taxon>Bacillati</taxon>
        <taxon>Bacillota</taxon>
        <taxon>Clostridia</taxon>
        <taxon>Peptostreptococcales</taxon>
        <taxon>Natronincolaceae</taxon>
        <taxon>Alkaliphilus</taxon>
    </lineage>
</organism>
<feature type="domain" description="ABC-2 type transporter transmembrane" evidence="6">
    <location>
        <begin position="24"/>
        <end position="320"/>
    </location>
</feature>
<dbReference type="InterPro" id="IPR013525">
    <property type="entry name" value="ABC2_TM"/>
</dbReference>
<keyword evidence="4 5" id="KW-0472">Membrane</keyword>
<feature type="transmembrane region" description="Helical" evidence="5">
    <location>
        <begin position="20"/>
        <end position="42"/>
    </location>
</feature>
<feature type="transmembrane region" description="Helical" evidence="5">
    <location>
        <begin position="249"/>
        <end position="268"/>
    </location>
</feature>
<keyword evidence="3 5" id="KW-1133">Transmembrane helix</keyword>
<keyword evidence="2 5" id="KW-0812">Transmembrane</keyword>
<evidence type="ECO:0000313" key="7">
    <source>
        <dbReference type="EMBL" id="SCY97260.1"/>
    </source>
</evidence>
<reference evidence="7 8" key="1">
    <citation type="submission" date="2016-10" db="EMBL/GenBank/DDBJ databases">
        <authorList>
            <person name="de Groot N.N."/>
        </authorList>
    </citation>
    <scope>NUCLEOTIDE SEQUENCE [LARGE SCALE GENOMIC DNA]</scope>
    <source>
        <strain evidence="7 8">DSM 18978</strain>
    </source>
</reference>
<gene>
    <name evidence="7" type="ORF">SAMN03080606_03340</name>
</gene>
<protein>
    <submittedName>
        <fullName evidence="7">ABC-2 type transport system permease protein</fullName>
    </submittedName>
</protein>
<dbReference type="EMBL" id="FMUS01000025">
    <property type="protein sequence ID" value="SCY97260.1"/>
    <property type="molecule type" value="Genomic_DNA"/>
</dbReference>
<evidence type="ECO:0000256" key="4">
    <source>
        <dbReference type="ARBA" id="ARBA00023136"/>
    </source>
</evidence>
<name>A0A1G5KB39_9FIRM</name>
<dbReference type="Proteomes" id="UP000198636">
    <property type="component" value="Unassembled WGS sequence"/>
</dbReference>